<evidence type="ECO:0000256" key="6">
    <source>
        <dbReference type="ARBA" id="ARBA00022605"/>
    </source>
</evidence>
<dbReference type="GO" id="GO:0004665">
    <property type="term" value="F:prephenate dehydrogenase (NADP+) activity"/>
    <property type="evidence" value="ECO:0007669"/>
    <property type="project" value="InterPro"/>
</dbReference>
<evidence type="ECO:0000256" key="8">
    <source>
        <dbReference type="ARBA" id="ARBA00023027"/>
    </source>
</evidence>
<keyword evidence="9" id="KW-0057">Aromatic amino acid biosynthesis</keyword>
<dbReference type="PANTHER" id="PTHR21363">
    <property type="entry name" value="PREPHENATE DEHYDROGENASE"/>
    <property type="match status" value="1"/>
</dbReference>
<dbReference type="Gene3D" id="1.10.3660.10">
    <property type="entry name" value="6-phosphogluconate dehydrogenase C-terminal like domain"/>
    <property type="match status" value="1"/>
</dbReference>
<dbReference type="Proteomes" id="UP000199228">
    <property type="component" value="Unassembled WGS sequence"/>
</dbReference>
<dbReference type="FunFam" id="3.40.50.720:FF:000208">
    <property type="entry name" value="Prephenate dehydrogenase"/>
    <property type="match status" value="1"/>
</dbReference>
<evidence type="ECO:0000256" key="2">
    <source>
        <dbReference type="ARBA" id="ARBA00007964"/>
    </source>
</evidence>
<evidence type="ECO:0000256" key="1">
    <source>
        <dbReference type="ARBA" id="ARBA00005067"/>
    </source>
</evidence>
<keyword evidence="7" id="KW-0560">Oxidoreductase</keyword>
<dbReference type="InterPro" id="IPR050812">
    <property type="entry name" value="Preph/Arog_dehydrog"/>
</dbReference>
<feature type="domain" description="Prephenate/arogenate dehydrogenase" evidence="11">
    <location>
        <begin position="4"/>
        <end position="291"/>
    </location>
</feature>
<dbReference type="SUPFAM" id="SSF55021">
    <property type="entry name" value="ACT-like"/>
    <property type="match status" value="1"/>
</dbReference>
<evidence type="ECO:0000256" key="7">
    <source>
        <dbReference type="ARBA" id="ARBA00023002"/>
    </source>
</evidence>
<dbReference type="InterPro" id="IPR003099">
    <property type="entry name" value="Prephen_DH"/>
</dbReference>
<dbReference type="Pfam" id="PF20463">
    <property type="entry name" value="PDH_C"/>
    <property type="match status" value="1"/>
</dbReference>
<dbReference type="GO" id="GO:0006571">
    <property type="term" value="P:tyrosine biosynthetic process"/>
    <property type="evidence" value="ECO:0007669"/>
    <property type="project" value="UniProtKB-KW"/>
</dbReference>
<dbReference type="InterPro" id="IPR045865">
    <property type="entry name" value="ACT-like_dom_sf"/>
</dbReference>
<dbReference type="PANTHER" id="PTHR21363:SF0">
    <property type="entry name" value="PREPHENATE DEHYDROGENASE [NADP(+)]"/>
    <property type="match status" value="1"/>
</dbReference>
<evidence type="ECO:0000256" key="5">
    <source>
        <dbReference type="ARBA" id="ARBA00022498"/>
    </source>
</evidence>
<sequence length="365" mass="40872">MHLQTVGIIGLGLIGGSMAKTIKKHMPNIQILAYDKNQDALIQASSEKVIDGFSHLSVSVLEPADLIILCAEVKENIQLLNELKPYLSKETIISDVGSVKEEVVTIMKQEGLSTNFIGGHPMAGSEKSGYENATDFMFENVYYILTPTEDTPEHLTNSFSEFLLNLKILPKVMTPQMHDYATAAVSHFPHILASSLVNVVSSLDDEEETFKQIAAGGFKDITRIASSSPEMWRQICLSNKSAICDIISAFKKQLDKMEQFVCSANSDQIYHFFEDAKNYRDSLQIKSKNTLEGAYEFYCDLVDKPGGIATITTILACNQLSIKNIGIIHNREYEQGVLRLSFYDNRSYNEAIEVLQGYNYTIYER</sequence>
<accession>A0A1G6AKS6</accession>
<dbReference type="SUPFAM" id="SSF51735">
    <property type="entry name" value="NAD(P)-binding Rossmann-fold domains"/>
    <property type="match status" value="1"/>
</dbReference>
<evidence type="ECO:0000256" key="10">
    <source>
        <dbReference type="ARBA" id="ARBA00049260"/>
    </source>
</evidence>
<keyword evidence="6" id="KW-0028">Amino-acid biosynthesis</keyword>
<dbReference type="EC" id="1.3.1.12" evidence="3"/>
<dbReference type="InterPro" id="IPR008927">
    <property type="entry name" value="6-PGluconate_DH-like_C_sf"/>
</dbReference>
<dbReference type="InterPro" id="IPR046826">
    <property type="entry name" value="PDH_N"/>
</dbReference>
<evidence type="ECO:0000313" key="12">
    <source>
        <dbReference type="EMBL" id="SDB09012.1"/>
    </source>
</evidence>
<dbReference type="InterPro" id="IPR046825">
    <property type="entry name" value="PDH_C"/>
</dbReference>
<dbReference type="FunFam" id="1.10.3660.10:FF:000003">
    <property type="entry name" value="Prephenate dehydrogenase"/>
    <property type="match status" value="1"/>
</dbReference>
<dbReference type="PROSITE" id="PS51176">
    <property type="entry name" value="PDH_ADH"/>
    <property type="match status" value="1"/>
</dbReference>
<keyword evidence="5" id="KW-0827">Tyrosine biosynthesis</keyword>
<dbReference type="STRING" id="1732.SAMN02910417_00646"/>
<proteinExistence type="inferred from homology"/>
<dbReference type="AlphaFoldDB" id="A0A1G6AKS6"/>
<evidence type="ECO:0000256" key="4">
    <source>
        <dbReference type="ARBA" id="ARBA00016891"/>
    </source>
</evidence>
<dbReference type="Gene3D" id="3.40.50.720">
    <property type="entry name" value="NAD(P)-binding Rossmann-like Domain"/>
    <property type="match status" value="1"/>
</dbReference>
<dbReference type="GO" id="GO:0070403">
    <property type="term" value="F:NAD+ binding"/>
    <property type="evidence" value="ECO:0007669"/>
    <property type="project" value="InterPro"/>
</dbReference>
<dbReference type="Pfam" id="PF02153">
    <property type="entry name" value="PDH_N"/>
    <property type="match status" value="1"/>
</dbReference>
<gene>
    <name evidence="12" type="ORF">SAMN02910417_00646</name>
</gene>
<dbReference type="InterPro" id="IPR036291">
    <property type="entry name" value="NAD(P)-bd_dom_sf"/>
</dbReference>
<keyword evidence="13" id="KW-1185">Reference proteome</keyword>
<dbReference type="RefSeq" id="WP_090172150.1">
    <property type="nucleotide sequence ID" value="NZ_FMXR01000006.1"/>
</dbReference>
<keyword evidence="8" id="KW-0520">NAD</keyword>
<comment type="pathway">
    <text evidence="1">Amino-acid biosynthesis; L-tyrosine biosynthesis; (4-hydroxyphenyl)pyruvate from prephenate (NAD(+) route): step 1/1.</text>
</comment>
<name>A0A1G6AKS6_EUBOX</name>
<dbReference type="GO" id="GO:0008977">
    <property type="term" value="F:prephenate dehydrogenase (NAD+) activity"/>
    <property type="evidence" value="ECO:0007669"/>
    <property type="project" value="UniProtKB-EC"/>
</dbReference>
<dbReference type="EMBL" id="FMXR01000006">
    <property type="protein sequence ID" value="SDB09012.1"/>
    <property type="molecule type" value="Genomic_DNA"/>
</dbReference>
<dbReference type="SUPFAM" id="SSF48179">
    <property type="entry name" value="6-phosphogluconate dehydrogenase C-terminal domain-like"/>
    <property type="match status" value="1"/>
</dbReference>
<evidence type="ECO:0000313" key="13">
    <source>
        <dbReference type="Proteomes" id="UP000199228"/>
    </source>
</evidence>
<evidence type="ECO:0000259" key="11">
    <source>
        <dbReference type="PROSITE" id="PS51176"/>
    </source>
</evidence>
<dbReference type="OrthoDB" id="9802008at2"/>
<protein>
    <recommendedName>
        <fullName evidence="4">Prephenate dehydrogenase</fullName>
        <ecNumber evidence="3">1.3.1.12</ecNumber>
    </recommendedName>
</protein>
<organism evidence="12 13">
    <name type="scientific">Eubacterium oxidoreducens</name>
    <dbReference type="NCBI Taxonomy" id="1732"/>
    <lineage>
        <taxon>Bacteria</taxon>
        <taxon>Bacillati</taxon>
        <taxon>Bacillota</taxon>
        <taxon>Clostridia</taxon>
        <taxon>Eubacteriales</taxon>
        <taxon>Eubacteriaceae</taxon>
        <taxon>Eubacterium</taxon>
    </lineage>
</organism>
<evidence type="ECO:0000256" key="9">
    <source>
        <dbReference type="ARBA" id="ARBA00023141"/>
    </source>
</evidence>
<comment type="similarity">
    <text evidence="2">Belongs to the prephenate/arogenate dehydrogenase family.</text>
</comment>
<comment type="catalytic activity">
    <reaction evidence="10">
        <text>prephenate + NAD(+) = 3-(4-hydroxyphenyl)pyruvate + CO2 + NADH</text>
        <dbReference type="Rhea" id="RHEA:13869"/>
        <dbReference type="ChEBI" id="CHEBI:16526"/>
        <dbReference type="ChEBI" id="CHEBI:29934"/>
        <dbReference type="ChEBI" id="CHEBI:36242"/>
        <dbReference type="ChEBI" id="CHEBI:57540"/>
        <dbReference type="ChEBI" id="CHEBI:57945"/>
        <dbReference type="EC" id="1.3.1.12"/>
    </reaction>
</comment>
<reference evidence="12 13" key="1">
    <citation type="submission" date="2016-10" db="EMBL/GenBank/DDBJ databases">
        <authorList>
            <person name="de Groot N.N."/>
        </authorList>
    </citation>
    <scope>NUCLEOTIDE SEQUENCE [LARGE SCALE GENOMIC DNA]</scope>
    <source>
        <strain evidence="12 13">DSM 3217</strain>
    </source>
</reference>
<evidence type="ECO:0000256" key="3">
    <source>
        <dbReference type="ARBA" id="ARBA00012068"/>
    </source>
</evidence>